<comment type="caution">
    <text evidence="3">The sequence shown here is derived from an EMBL/GenBank/DDBJ whole genome shotgun (WGS) entry which is preliminary data.</text>
</comment>
<evidence type="ECO:0000256" key="1">
    <source>
        <dbReference type="SAM" id="Coils"/>
    </source>
</evidence>
<dbReference type="EMBL" id="CAMXCT030000829">
    <property type="protein sequence ID" value="CAL4771013.1"/>
    <property type="molecule type" value="Genomic_DNA"/>
</dbReference>
<reference evidence="3" key="1">
    <citation type="submission" date="2022-10" db="EMBL/GenBank/DDBJ databases">
        <authorList>
            <person name="Chen Y."/>
            <person name="Dougan E. K."/>
            <person name="Chan C."/>
            <person name="Rhodes N."/>
            <person name="Thang M."/>
        </authorList>
    </citation>
    <scope>NUCLEOTIDE SEQUENCE</scope>
</reference>
<protein>
    <submittedName>
        <fullName evidence="3">Uncharacterized protein</fullName>
    </submittedName>
</protein>
<evidence type="ECO:0000256" key="2">
    <source>
        <dbReference type="SAM" id="MobiDB-lite"/>
    </source>
</evidence>
<dbReference type="EMBL" id="CAMXCT010000829">
    <property type="protein sequence ID" value="CAI3983701.1"/>
    <property type="molecule type" value="Genomic_DNA"/>
</dbReference>
<evidence type="ECO:0000313" key="4">
    <source>
        <dbReference type="EMBL" id="CAL1137076.1"/>
    </source>
</evidence>
<evidence type="ECO:0000313" key="5">
    <source>
        <dbReference type="Proteomes" id="UP001152797"/>
    </source>
</evidence>
<dbReference type="AlphaFoldDB" id="A0A9P1C292"/>
<dbReference type="Proteomes" id="UP001152797">
    <property type="component" value="Unassembled WGS sequence"/>
</dbReference>
<organism evidence="3">
    <name type="scientific">Cladocopium goreaui</name>
    <dbReference type="NCBI Taxonomy" id="2562237"/>
    <lineage>
        <taxon>Eukaryota</taxon>
        <taxon>Sar</taxon>
        <taxon>Alveolata</taxon>
        <taxon>Dinophyceae</taxon>
        <taxon>Suessiales</taxon>
        <taxon>Symbiodiniaceae</taxon>
        <taxon>Cladocopium</taxon>
    </lineage>
</organism>
<feature type="region of interest" description="Disordered" evidence="2">
    <location>
        <begin position="329"/>
        <end position="348"/>
    </location>
</feature>
<feature type="coiled-coil region" evidence="1">
    <location>
        <begin position="28"/>
        <end position="66"/>
    </location>
</feature>
<gene>
    <name evidence="3" type="ORF">C1SCF055_LOCUS11293</name>
</gene>
<evidence type="ECO:0000313" key="3">
    <source>
        <dbReference type="EMBL" id="CAI3983701.1"/>
    </source>
</evidence>
<sequence length="361" mass="42991">MRHQVRKSCKSKAWLGGKGLDLKGAKALRNQSAQAERHALELALLRKELEICRSEAAAQIQALREELRSMGLVKLEEPEEAIEMAAEVRGNEHQPWHFKPSVGTWIQRPIQLQIQEPALAREMAAEEERWHDDGWIPYSTMLRETVVTEEEKQWRALQSFEVRQFPEYPRNNLTGERVEAQQTVQITHKIKQYESDFLKLASGGYVFTKSRSGIRLFERVEESAESTARYHNWHNQSGTWKGRQWQWQDKKEEKWSEHRSRATGSNRDWWQWQDTKEEKWSEHRSRATGSNRDWWQWQDKKEEKWSEHRSRATGSNRDWWSSWNSWAEQRESSPKNTNSAYPDPNDPKYRIDWDAFLEESQ</sequence>
<proteinExistence type="predicted"/>
<name>A0A9P1C292_9DINO</name>
<reference evidence="4" key="2">
    <citation type="submission" date="2024-04" db="EMBL/GenBank/DDBJ databases">
        <authorList>
            <person name="Chen Y."/>
            <person name="Shah S."/>
            <person name="Dougan E. K."/>
            <person name="Thang M."/>
            <person name="Chan C."/>
        </authorList>
    </citation>
    <scope>NUCLEOTIDE SEQUENCE [LARGE SCALE GENOMIC DNA]</scope>
</reference>
<accession>A0A9P1C292</accession>
<keyword evidence="5" id="KW-1185">Reference proteome</keyword>
<dbReference type="EMBL" id="CAMXCT020000829">
    <property type="protein sequence ID" value="CAL1137076.1"/>
    <property type="molecule type" value="Genomic_DNA"/>
</dbReference>
<keyword evidence="1" id="KW-0175">Coiled coil</keyword>